<name>A0AAD1XWD8_EUPCR</name>
<feature type="compositionally biased region" description="Basic and acidic residues" evidence="1">
    <location>
        <begin position="391"/>
        <end position="406"/>
    </location>
</feature>
<feature type="compositionally biased region" description="Acidic residues" evidence="1">
    <location>
        <begin position="365"/>
        <end position="390"/>
    </location>
</feature>
<reference evidence="2" key="1">
    <citation type="submission" date="2023-07" db="EMBL/GenBank/DDBJ databases">
        <authorList>
            <consortium name="AG Swart"/>
            <person name="Singh M."/>
            <person name="Singh A."/>
            <person name="Seah K."/>
            <person name="Emmerich C."/>
        </authorList>
    </citation>
    <scope>NUCLEOTIDE SEQUENCE</scope>
    <source>
        <strain evidence="2">DP1</strain>
    </source>
</reference>
<evidence type="ECO:0000313" key="2">
    <source>
        <dbReference type="EMBL" id="CAI2380683.1"/>
    </source>
</evidence>
<feature type="compositionally biased region" description="Basic and acidic residues" evidence="1">
    <location>
        <begin position="461"/>
        <end position="470"/>
    </location>
</feature>
<evidence type="ECO:0000256" key="1">
    <source>
        <dbReference type="SAM" id="MobiDB-lite"/>
    </source>
</evidence>
<dbReference type="Gene3D" id="3.90.1720.10">
    <property type="entry name" value="endopeptidase domain like (from Nostoc punctiforme)"/>
    <property type="match status" value="1"/>
</dbReference>
<feature type="region of interest" description="Disordered" evidence="1">
    <location>
        <begin position="516"/>
        <end position="546"/>
    </location>
</feature>
<dbReference type="AlphaFoldDB" id="A0AAD1XWD8"/>
<feature type="region of interest" description="Disordered" evidence="1">
    <location>
        <begin position="446"/>
        <end position="471"/>
    </location>
</feature>
<evidence type="ECO:0000313" key="3">
    <source>
        <dbReference type="Proteomes" id="UP001295684"/>
    </source>
</evidence>
<organism evidence="2 3">
    <name type="scientific">Euplotes crassus</name>
    <dbReference type="NCBI Taxonomy" id="5936"/>
    <lineage>
        <taxon>Eukaryota</taxon>
        <taxon>Sar</taxon>
        <taxon>Alveolata</taxon>
        <taxon>Ciliophora</taxon>
        <taxon>Intramacronucleata</taxon>
        <taxon>Spirotrichea</taxon>
        <taxon>Hypotrichia</taxon>
        <taxon>Euplotida</taxon>
        <taxon>Euplotidae</taxon>
        <taxon>Moneuplotes</taxon>
    </lineage>
</organism>
<accession>A0AAD1XWD8</accession>
<dbReference type="EMBL" id="CAMPGE010022655">
    <property type="protein sequence ID" value="CAI2380683.1"/>
    <property type="molecule type" value="Genomic_DNA"/>
</dbReference>
<protein>
    <submittedName>
        <fullName evidence="2">Uncharacterized protein</fullName>
    </submittedName>
</protein>
<dbReference type="PANTHER" id="PTHR47664:SF1">
    <property type="entry name" value="CHROMOSOME UNDETERMINED SCAFFOLD_14, WHOLE GENOME SHOTGUN SEQUENCE"/>
    <property type="match status" value="1"/>
</dbReference>
<dbReference type="PANTHER" id="PTHR47664">
    <property type="entry name" value="NLPC_P60 DOMAIN-CONTAINING PROTEIN"/>
    <property type="match status" value="1"/>
</dbReference>
<comment type="caution">
    <text evidence="2">The sequence shown here is derived from an EMBL/GenBank/DDBJ whole genome shotgun (WGS) entry which is preliminary data.</text>
</comment>
<dbReference type="Gene3D" id="3.30.470.20">
    <property type="entry name" value="ATP-grasp fold, B domain"/>
    <property type="match status" value="1"/>
</dbReference>
<sequence>MFELYLGMGKFDFLDRGGNQGYQIDTLPIVLKPHEMKPGDLVFYSGIYNNENKRVSKHNMTHVEMFTGGETGTQSIGARGKKKVVNYYDSFKFVSRSYHSIKWHYRSIDTWLEGSCKSICPKHKWKRGKRKPNYSTANIIKHKKMKQRVKYMEHLKQNKKVIPKAITAFVNKVYCCPEFESVLENCNIKILTSEALEPNQWNDEARFAFVSKLKEVDYARYINDFHFVNHIQTRYKPCSPKGFLKLIEHCKTSMKCGVIKPIDDYEDAFIEGYCLDNVSDLWTFLNCSNEGMWVVKKCLGAHKRISYKNIVTNLMAYKETLLSMDPEEDYWLKEGNIEDDDFSISDIEEEEDEDTSSSNLNSNSDQDDIEDDVSESDHDDSDQDQSDEPEETKNETMDVKVNDAEKMNPNLPRMYKRNKRLLKNIATELRNRTIFKQVVEYRPKKSFRKSSSMPRFMKTSRGREESKKNDNNNLLIDETKLITYHTVTTICRGHFVSLINSHEAEKHLKRLKVDSYKSRRQCSTRPNSSSSYRESSEEEKGSSDDSLGLFNKPRSIILNERMKDIVKVLLHEMSFHMNSKIRGCFEMLRFNFVIDSNLNPVLKGISSNLNDERLSTDYSKQVIESSINFVFKLSKRERAKTKENISKLILEVMNSAGIHKDFRFLSKH</sequence>
<feature type="compositionally biased region" description="Basic and acidic residues" evidence="1">
    <location>
        <begin position="534"/>
        <end position="543"/>
    </location>
</feature>
<feature type="region of interest" description="Disordered" evidence="1">
    <location>
        <begin position="348"/>
        <end position="410"/>
    </location>
</feature>
<keyword evidence="3" id="KW-1185">Reference proteome</keyword>
<proteinExistence type="predicted"/>
<gene>
    <name evidence="2" type="ORF">ECRASSUSDP1_LOCUS22122</name>
</gene>
<dbReference type="Proteomes" id="UP001295684">
    <property type="component" value="Unassembled WGS sequence"/>
</dbReference>